<dbReference type="PANTHER" id="PTHR33751:SF9">
    <property type="entry name" value="CYTOCHROME C4"/>
    <property type="match status" value="1"/>
</dbReference>
<sequence length="192" mass="20422">MLTLLPFAGARAAAGDVNAGREKARLCAPCHGQNGISSRPGIPSLAGQRDQFLQWQLVFFRSGRRPNPVMVPILAKLSDRDIRDLGAYFASLPPNTQPAATRPDEALRARGQAIVAQHHCANCHTDSFRGERAAASLANQRQDYLVKALTDYRSAARPSVGVAAMTEAASGLSDDDIAAIATYLAMLGPAGR</sequence>
<keyword evidence="4 9" id="KW-0479">Metal-binding</keyword>
<feature type="binding site" description="axial binding residue" evidence="9">
    <location>
        <position position="31"/>
    </location>
    <ligand>
        <name>heme c</name>
        <dbReference type="ChEBI" id="CHEBI:61717"/>
        <label>1</label>
    </ligand>
    <ligandPart>
        <name>Fe</name>
        <dbReference type="ChEBI" id="CHEBI:18248"/>
    </ligandPart>
</feature>
<comment type="caution">
    <text evidence="11">The sequence shown here is derived from an EMBL/GenBank/DDBJ whole genome shotgun (WGS) entry which is preliminary data.</text>
</comment>
<dbReference type="OrthoDB" id="9808603at2"/>
<organism evidence="11 12">
    <name type="scientific">Rhodopila globiformis</name>
    <name type="common">Rhodopseudomonas globiformis</name>
    <dbReference type="NCBI Taxonomy" id="1071"/>
    <lineage>
        <taxon>Bacteria</taxon>
        <taxon>Pseudomonadati</taxon>
        <taxon>Pseudomonadota</taxon>
        <taxon>Alphaproteobacteria</taxon>
        <taxon>Acetobacterales</taxon>
        <taxon>Acetobacteraceae</taxon>
        <taxon>Rhodopila</taxon>
    </lineage>
</organism>
<dbReference type="InterPro" id="IPR024167">
    <property type="entry name" value="Cytochrome_c4-like"/>
</dbReference>
<feature type="domain" description="Cytochrome c" evidence="10">
    <location>
        <begin position="15"/>
        <end position="93"/>
    </location>
</feature>
<evidence type="ECO:0000256" key="6">
    <source>
        <dbReference type="ARBA" id="ARBA00022982"/>
    </source>
</evidence>
<gene>
    <name evidence="11" type="ORF">CCS01_21785</name>
</gene>
<evidence type="ECO:0000256" key="5">
    <source>
        <dbReference type="ARBA" id="ARBA00022764"/>
    </source>
</evidence>
<evidence type="ECO:0000256" key="3">
    <source>
        <dbReference type="ARBA" id="ARBA00022617"/>
    </source>
</evidence>
<dbReference type="Gene3D" id="1.10.760.10">
    <property type="entry name" value="Cytochrome c-like domain"/>
    <property type="match status" value="2"/>
</dbReference>
<dbReference type="InterPro" id="IPR036909">
    <property type="entry name" value="Cyt_c-like_dom_sf"/>
</dbReference>
<dbReference type="GO" id="GO:0009055">
    <property type="term" value="F:electron transfer activity"/>
    <property type="evidence" value="ECO:0007669"/>
    <property type="project" value="InterPro"/>
</dbReference>
<keyword evidence="6" id="KW-0249">Electron transport</keyword>
<evidence type="ECO:0000256" key="8">
    <source>
        <dbReference type="PIRSR" id="PIRSR000005-1"/>
    </source>
</evidence>
<evidence type="ECO:0000256" key="9">
    <source>
        <dbReference type="PIRSR" id="PIRSR000005-2"/>
    </source>
</evidence>
<keyword evidence="3 8" id="KW-0349">Heme</keyword>
<evidence type="ECO:0000256" key="1">
    <source>
        <dbReference type="ARBA" id="ARBA00004418"/>
    </source>
</evidence>
<feature type="binding site" description="covalent" evidence="8">
    <location>
        <position position="123"/>
    </location>
    <ligand>
        <name>heme c</name>
        <dbReference type="ChEBI" id="CHEBI:61717"/>
        <label>2</label>
    </ligand>
</feature>
<evidence type="ECO:0000256" key="7">
    <source>
        <dbReference type="ARBA" id="ARBA00023004"/>
    </source>
</evidence>
<reference evidence="11 12" key="1">
    <citation type="journal article" date="2018" name="Arch. Microbiol.">
        <title>New insights into the metabolic potential of the phototrophic purple bacterium Rhodopila globiformis DSM 161(T) from its draft genome sequence and evidence for a vanadium-dependent nitrogenase.</title>
        <authorList>
            <person name="Imhoff J.F."/>
            <person name="Rahn T."/>
            <person name="Kunzel S."/>
            <person name="Neulinger S.C."/>
        </authorList>
    </citation>
    <scope>NUCLEOTIDE SEQUENCE [LARGE SCALE GENOMIC DNA]</scope>
    <source>
        <strain evidence="11 12">DSM 161</strain>
    </source>
</reference>
<dbReference type="PIRSF" id="PIRSF000005">
    <property type="entry name" value="Cytochrome_c4"/>
    <property type="match status" value="1"/>
</dbReference>
<dbReference type="PANTHER" id="PTHR33751">
    <property type="entry name" value="CBB3-TYPE CYTOCHROME C OXIDASE SUBUNIT FIXP"/>
    <property type="match status" value="1"/>
</dbReference>
<dbReference type="SUPFAM" id="SSF46626">
    <property type="entry name" value="Cytochrome c"/>
    <property type="match status" value="2"/>
</dbReference>
<feature type="binding site" description="axial binding residue" evidence="9">
    <location>
        <position position="124"/>
    </location>
    <ligand>
        <name>heme c</name>
        <dbReference type="ChEBI" id="CHEBI:61717"/>
        <label>2</label>
    </ligand>
    <ligandPart>
        <name>Fe</name>
        <dbReference type="ChEBI" id="CHEBI:18248"/>
    </ligandPart>
</feature>
<keyword evidence="2" id="KW-0813">Transport</keyword>
<protein>
    <recommendedName>
        <fullName evidence="10">Cytochrome c domain-containing protein</fullName>
    </recommendedName>
</protein>
<dbReference type="InterPro" id="IPR050597">
    <property type="entry name" value="Cytochrome_c_Oxidase_Subunit"/>
</dbReference>
<dbReference type="EMBL" id="NHRY01000229">
    <property type="protein sequence ID" value="PPQ29311.1"/>
    <property type="molecule type" value="Genomic_DNA"/>
</dbReference>
<feature type="domain" description="Cytochrome c" evidence="10">
    <location>
        <begin position="106"/>
        <end position="188"/>
    </location>
</feature>
<keyword evidence="7 9" id="KW-0408">Iron</keyword>
<comment type="subcellular location">
    <subcellularLocation>
        <location evidence="1">Periplasm</location>
    </subcellularLocation>
</comment>
<accession>A0A2S6N3V8</accession>
<dbReference type="GO" id="GO:0020037">
    <property type="term" value="F:heme binding"/>
    <property type="evidence" value="ECO:0007669"/>
    <property type="project" value="InterPro"/>
</dbReference>
<evidence type="ECO:0000259" key="10">
    <source>
        <dbReference type="PROSITE" id="PS51007"/>
    </source>
</evidence>
<feature type="binding site" description="covalent" evidence="8">
    <location>
        <position position="27"/>
    </location>
    <ligand>
        <name>heme c</name>
        <dbReference type="ChEBI" id="CHEBI:61717"/>
        <label>1</label>
    </ligand>
</feature>
<proteinExistence type="predicted"/>
<keyword evidence="5" id="KW-0574">Periplasm</keyword>
<name>A0A2S6N3V8_RHOGL</name>
<dbReference type="Pfam" id="PF00034">
    <property type="entry name" value="Cytochrom_C"/>
    <property type="match status" value="1"/>
</dbReference>
<feature type="binding site" description="axial binding residue" evidence="9">
    <location>
        <position position="70"/>
    </location>
    <ligand>
        <name>heme c</name>
        <dbReference type="ChEBI" id="CHEBI:61717"/>
        <label>1</label>
    </ligand>
    <ligandPart>
        <name>Fe</name>
        <dbReference type="ChEBI" id="CHEBI:18248"/>
    </ligandPart>
</feature>
<evidence type="ECO:0000313" key="12">
    <source>
        <dbReference type="Proteomes" id="UP000239724"/>
    </source>
</evidence>
<dbReference type="InterPro" id="IPR009056">
    <property type="entry name" value="Cyt_c-like_dom"/>
</dbReference>
<dbReference type="Proteomes" id="UP000239724">
    <property type="component" value="Unassembled WGS sequence"/>
</dbReference>
<keyword evidence="12" id="KW-1185">Reference proteome</keyword>
<evidence type="ECO:0000256" key="2">
    <source>
        <dbReference type="ARBA" id="ARBA00022448"/>
    </source>
</evidence>
<feature type="binding site" description="covalent" evidence="8">
    <location>
        <position position="120"/>
    </location>
    <ligand>
        <name>heme c</name>
        <dbReference type="ChEBI" id="CHEBI:61717"/>
        <label>2</label>
    </ligand>
</feature>
<feature type="binding site" description="covalent" evidence="8">
    <location>
        <position position="30"/>
    </location>
    <ligand>
        <name>heme c</name>
        <dbReference type="ChEBI" id="CHEBI:61717"/>
        <label>1</label>
    </ligand>
</feature>
<dbReference type="GO" id="GO:0042597">
    <property type="term" value="C:periplasmic space"/>
    <property type="evidence" value="ECO:0007669"/>
    <property type="project" value="UniProtKB-SubCell"/>
</dbReference>
<dbReference type="GO" id="GO:0005506">
    <property type="term" value="F:iron ion binding"/>
    <property type="evidence" value="ECO:0007669"/>
    <property type="project" value="InterPro"/>
</dbReference>
<dbReference type="AlphaFoldDB" id="A0A2S6N3V8"/>
<evidence type="ECO:0000256" key="4">
    <source>
        <dbReference type="ARBA" id="ARBA00022723"/>
    </source>
</evidence>
<comment type="PTM">
    <text evidence="8">Binds 2 heme c groups covalently per subunit.</text>
</comment>
<feature type="binding site" description="axial binding residue" evidence="9">
    <location>
        <position position="165"/>
    </location>
    <ligand>
        <name>heme c</name>
        <dbReference type="ChEBI" id="CHEBI:61717"/>
        <label>2</label>
    </ligand>
    <ligandPart>
        <name>Fe</name>
        <dbReference type="ChEBI" id="CHEBI:18248"/>
    </ligandPart>
</feature>
<evidence type="ECO:0000313" key="11">
    <source>
        <dbReference type="EMBL" id="PPQ29311.1"/>
    </source>
</evidence>
<dbReference type="PROSITE" id="PS51007">
    <property type="entry name" value="CYTC"/>
    <property type="match status" value="2"/>
</dbReference>